<proteinExistence type="inferred from homology"/>
<dbReference type="RefSeq" id="WP_150337600.1">
    <property type="nucleotide sequence ID" value="NZ_JAERIX010000008.1"/>
</dbReference>
<dbReference type="SUPFAM" id="SSF53137">
    <property type="entry name" value="Translational machinery components"/>
    <property type="match status" value="1"/>
</dbReference>
<dbReference type="PANTHER" id="PTHR12899">
    <property type="entry name" value="39S RIBOSOMAL PROTEIN L18, MITOCHONDRIAL"/>
    <property type="match status" value="1"/>
</dbReference>
<dbReference type="InterPro" id="IPR005484">
    <property type="entry name" value="Ribosomal_uL18_bac/plant/anim"/>
</dbReference>
<dbReference type="Gene3D" id="3.30.420.100">
    <property type="match status" value="1"/>
</dbReference>
<keyword evidence="2 7" id="KW-0699">rRNA-binding</keyword>
<dbReference type="GO" id="GO:0003735">
    <property type="term" value="F:structural constituent of ribosome"/>
    <property type="evidence" value="ECO:0007669"/>
    <property type="project" value="InterPro"/>
</dbReference>
<evidence type="ECO:0000256" key="3">
    <source>
        <dbReference type="ARBA" id="ARBA00022884"/>
    </source>
</evidence>
<dbReference type="GO" id="GO:0008097">
    <property type="term" value="F:5S rRNA binding"/>
    <property type="evidence" value="ECO:0007669"/>
    <property type="project" value="TreeGrafter"/>
</dbReference>
<protein>
    <recommendedName>
        <fullName evidence="6 7">Large ribosomal subunit protein uL18</fullName>
    </recommendedName>
</protein>
<comment type="function">
    <text evidence="7">This is one of the proteins that bind and probably mediate the attachment of the 5S RNA into the large ribosomal subunit, where it forms part of the central protuberance.</text>
</comment>
<dbReference type="GO" id="GO:0006412">
    <property type="term" value="P:translation"/>
    <property type="evidence" value="ECO:0007669"/>
    <property type="project" value="UniProtKB-UniRule"/>
</dbReference>
<evidence type="ECO:0000256" key="1">
    <source>
        <dbReference type="ARBA" id="ARBA00007116"/>
    </source>
</evidence>
<accession>A0A5M9QL30</accession>
<comment type="subunit">
    <text evidence="7">Part of the 50S ribosomal subunit; part of the 5S rRNA/L5/L18/L25 subcomplex. Contacts the 5S and 23S rRNAs.</text>
</comment>
<dbReference type="NCBIfam" id="TIGR00060">
    <property type="entry name" value="L18_bact"/>
    <property type="match status" value="1"/>
</dbReference>
<dbReference type="Proteomes" id="UP000323707">
    <property type="component" value="Unassembled WGS sequence"/>
</dbReference>
<dbReference type="GO" id="GO:0022625">
    <property type="term" value="C:cytosolic large ribosomal subunit"/>
    <property type="evidence" value="ECO:0007669"/>
    <property type="project" value="TreeGrafter"/>
</dbReference>
<evidence type="ECO:0000256" key="2">
    <source>
        <dbReference type="ARBA" id="ARBA00022730"/>
    </source>
</evidence>
<organism evidence="8 9">
    <name type="scientific">Helicobacter canis</name>
    <dbReference type="NCBI Taxonomy" id="29419"/>
    <lineage>
        <taxon>Bacteria</taxon>
        <taxon>Pseudomonadati</taxon>
        <taxon>Campylobacterota</taxon>
        <taxon>Epsilonproteobacteria</taxon>
        <taxon>Campylobacterales</taxon>
        <taxon>Helicobacteraceae</taxon>
        <taxon>Helicobacter</taxon>
    </lineage>
</organism>
<dbReference type="Pfam" id="PF00861">
    <property type="entry name" value="Ribosomal_L18p"/>
    <property type="match status" value="1"/>
</dbReference>
<reference evidence="8 9" key="1">
    <citation type="submission" date="2019-09" db="EMBL/GenBank/DDBJ databases">
        <title>Draft genome sequence of various Type strains from the CCUG.</title>
        <authorList>
            <person name="Pineiro-Iglesias B."/>
            <person name="Tunovic T."/>
            <person name="Unosson C."/>
            <person name="Inganas E."/>
            <person name="Ohlen M."/>
            <person name="Cardew S."/>
            <person name="Jensie-Markopoulos S."/>
            <person name="Salva-Serra F."/>
            <person name="Jaen-Luchoro D."/>
            <person name="Karlsson R."/>
            <person name="Svensson-Stadler L."/>
            <person name="Chun J."/>
            <person name="Moore E."/>
        </authorList>
    </citation>
    <scope>NUCLEOTIDE SEQUENCE [LARGE SCALE GENOMIC DNA]</scope>
    <source>
        <strain evidence="8 9">CCUG 32756T</strain>
    </source>
</reference>
<evidence type="ECO:0000256" key="5">
    <source>
        <dbReference type="ARBA" id="ARBA00023274"/>
    </source>
</evidence>
<evidence type="ECO:0000256" key="4">
    <source>
        <dbReference type="ARBA" id="ARBA00022980"/>
    </source>
</evidence>
<evidence type="ECO:0000313" key="8">
    <source>
        <dbReference type="EMBL" id="KAA8708597.1"/>
    </source>
</evidence>
<comment type="similarity">
    <text evidence="1 7">Belongs to the universal ribosomal protein uL18 family.</text>
</comment>
<evidence type="ECO:0000256" key="6">
    <source>
        <dbReference type="ARBA" id="ARBA00035197"/>
    </source>
</evidence>
<dbReference type="HAMAP" id="MF_01337_B">
    <property type="entry name" value="Ribosomal_uL18_B"/>
    <property type="match status" value="1"/>
</dbReference>
<keyword evidence="5 7" id="KW-0687">Ribonucleoprotein</keyword>
<keyword evidence="3 7" id="KW-0694">RNA-binding</keyword>
<keyword evidence="4 7" id="KW-0689">Ribosomal protein</keyword>
<dbReference type="PANTHER" id="PTHR12899:SF3">
    <property type="entry name" value="LARGE RIBOSOMAL SUBUNIT PROTEIN UL18M"/>
    <property type="match status" value="1"/>
</dbReference>
<dbReference type="CDD" id="cd00432">
    <property type="entry name" value="Ribosomal_L18_L5e"/>
    <property type="match status" value="1"/>
</dbReference>
<comment type="caution">
    <text evidence="8">The sequence shown here is derived from an EMBL/GenBank/DDBJ whole genome shotgun (WGS) entry which is preliminary data.</text>
</comment>
<dbReference type="InterPro" id="IPR004389">
    <property type="entry name" value="Ribosomal_uL18_bac-type"/>
</dbReference>
<dbReference type="AlphaFoldDB" id="A0A5M9QL30"/>
<name>A0A5M9QL30_9HELI</name>
<evidence type="ECO:0000256" key="7">
    <source>
        <dbReference type="HAMAP-Rule" id="MF_01337"/>
    </source>
</evidence>
<evidence type="ECO:0000313" key="9">
    <source>
        <dbReference type="Proteomes" id="UP000323707"/>
    </source>
</evidence>
<sequence length="118" mass="13332">MTSKVLELKKSLRLKRKARIRDKVSGVDSRPRISIFRSNKYLYAQAIDDVRQITLAAVDGRKLKLGNNKDQAKQIAAVFAQELKSKGINEAVFDRNGYLFHGVVRVFADSLREQGIAL</sequence>
<dbReference type="EMBL" id="VXKE01000019">
    <property type="protein sequence ID" value="KAA8708597.1"/>
    <property type="molecule type" value="Genomic_DNA"/>
</dbReference>
<dbReference type="InterPro" id="IPR057268">
    <property type="entry name" value="Ribosomal_L18"/>
</dbReference>
<gene>
    <name evidence="7" type="primary">rplR</name>
    <name evidence="8" type="ORF">F4V45_06665</name>
</gene>